<keyword evidence="4 9" id="KW-0812">Transmembrane</keyword>
<dbReference type="Pfam" id="PF01061">
    <property type="entry name" value="ABC2_membrane"/>
    <property type="match status" value="1"/>
</dbReference>
<dbReference type="InterPro" id="IPR050352">
    <property type="entry name" value="ABCG_transporters"/>
</dbReference>
<evidence type="ECO:0000256" key="8">
    <source>
        <dbReference type="ARBA" id="ARBA00023136"/>
    </source>
</evidence>
<name>A0A6P3X1G3_DINQU</name>
<dbReference type="SMART" id="SM00382">
    <property type="entry name" value="AAA"/>
    <property type="match status" value="1"/>
</dbReference>
<evidence type="ECO:0000256" key="6">
    <source>
        <dbReference type="ARBA" id="ARBA00022840"/>
    </source>
</evidence>
<dbReference type="InterPro" id="IPR017871">
    <property type="entry name" value="ABC_transporter-like_CS"/>
</dbReference>
<accession>A0A6P3X1G3</accession>
<feature type="transmembrane region" description="Helical" evidence="9">
    <location>
        <begin position="486"/>
        <end position="507"/>
    </location>
</feature>
<dbReference type="InterPro" id="IPR003439">
    <property type="entry name" value="ABC_transporter-like_ATP-bd"/>
</dbReference>
<reference evidence="12" key="1">
    <citation type="submission" date="2025-08" db="UniProtKB">
        <authorList>
            <consortium name="RefSeq"/>
        </authorList>
    </citation>
    <scope>IDENTIFICATION</scope>
</reference>
<evidence type="ECO:0000256" key="5">
    <source>
        <dbReference type="ARBA" id="ARBA00022741"/>
    </source>
</evidence>
<evidence type="ECO:0000313" key="11">
    <source>
        <dbReference type="Proteomes" id="UP000515204"/>
    </source>
</evidence>
<keyword evidence="7 9" id="KW-1133">Transmembrane helix</keyword>
<sequence length="596" mass="68734">MDSVTLMNMMRNRMINVQFRDLSYEVKLGFCKPRKQILKGLNGFFRGTELTAIMGPSGSGKSTLLNILSGFQEGKYTGKVEYLDSGSKQKSNSSKETRKQLCYIQQTDNLHGFFTVYEIMMITSYLKLNRTVSHESRQMLIAKILETLSLSQTKETRVSRLSGGQRKRLSIALEIIDNPPVMFLDEPTTGLDSMSSHQCVSVLKTLARAGRTIICTIHQPSAAIYQMFDHIYLLVDGHCMYHSSPNDTIEYFAQQGLQCPQYHNPADYMLEVVTREYGNYDEQLIATAKCLDWPKGEEECSREPSNNVKVLNDDQMLSPPSELTRFWVLLQRYAILAYRDYSTVRVKIVLHFLVAVLLGLLFEQAGNDGSKTISNISYMQVTTLYLFYTGMMPAVLKFPLEVNILRKERFNNWYQLKTYYVATMVCMLPFQIIFAFIYSFVSYFMTSQPLEYSRFLMYLLVAILTNLTSEAIGLWLGALFNPINGIFIGSVIACIMLSLTGFMIFFIHMPKFFKYISYVNIHRYIFDGLVYAVYNNREKLPCPTIYCHYRMPNTILEELSMSKSIFWVDVAILFAFLIMFRILAYVTLKRRLSKID</sequence>
<keyword evidence="5" id="KW-0547">Nucleotide-binding</keyword>
<comment type="subcellular location">
    <subcellularLocation>
        <location evidence="1">Membrane</location>
        <topology evidence="1">Multi-pass membrane protein</topology>
    </subcellularLocation>
</comment>
<evidence type="ECO:0000313" key="12">
    <source>
        <dbReference type="RefSeq" id="XP_014472211.1"/>
    </source>
</evidence>
<protein>
    <submittedName>
        <fullName evidence="12">ATP-binding cassette sub-family G member 1 isoform X1</fullName>
    </submittedName>
</protein>
<dbReference type="AlphaFoldDB" id="A0A6P3X1G3"/>
<feature type="transmembrane region" description="Helical" evidence="9">
    <location>
        <begin position="455"/>
        <end position="479"/>
    </location>
</feature>
<dbReference type="Proteomes" id="UP000515204">
    <property type="component" value="Unplaced"/>
</dbReference>
<keyword evidence="11" id="KW-1185">Reference proteome</keyword>
<dbReference type="Pfam" id="PF00005">
    <property type="entry name" value="ABC_tran"/>
    <property type="match status" value="1"/>
</dbReference>
<keyword evidence="8 9" id="KW-0472">Membrane</keyword>
<proteinExistence type="inferred from homology"/>
<keyword evidence="6 12" id="KW-0067">ATP-binding</keyword>
<feature type="transmembrane region" description="Helical" evidence="9">
    <location>
        <begin position="348"/>
        <end position="366"/>
    </location>
</feature>
<dbReference type="GO" id="GO:0005886">
    <property type="term" value="C:plasma membrane"/>
    <property type="evidence" value="ECO:0007669"/>
    <property type="project" value="TreeGrafter"/>
</dbReference>
<evidence type="ECO:0000256" key="4">
    <source>
        <dbReference type="ARBA" id="ARBA00022692"/>
    </source>
</evidence>
<dbReference type="InterPro" id="IPR003593">
    <property type="entry name" value="AAA+_ATPase"/>
</dbReference>
<dbReference type="KEGG" id="dqu:106743154"/>
<dbReference type="OrthoDB" id="66620at2759"/>
<evidence type="ECO:0000256" key="3">
    <source>
        <dbReference type="ARBA" id="ARBA00022448"/>
    </source>
</evidence>
<dbReference type="InterPro" id="IPR013525">
    <property type="entry name" value="ABC2_TM"/>
</dbReference>
<dbReference type="RefSeq" id="XP_014472211.1">
    <property type="nucleotide sequence ID" value="XM_014616725.1"/>
</dbReference>
<dbReference type="Gene3D" id="3.40.50.300">
    <property type="entry name" value="P-loop containing nucleotide triphosphate hydrolases"/>
    <property type="match status" value="1"/>
</dbReference>
<gene>
    <name evidence="12" type="primary">LOC106743154</name>
</gene>
<evidence type="ECO:0000259" key="10">
    <source>
        <dbReference type="PROSITE" id="PS50893"/>
    </source>
</evidence>
<dbReference type="GO" id="GO:0016887">
    <property type="term" value="F:ATP hydrolysis activity"/>
    <property type="evidence" value="ECO:0007669"/>
    <property type="project" value="InterPro"/>
</dbReference>
<dbReference type="Pfam" id="PF19055">
    <property type="entry name" value="ABC2_membrane_7"/>
    <property type="match status" value="1"/>
</dbReference>
<evidence type="ECO:0000256" key="2">
    <source>
        <dbReference type="ARBA" id="ARBA00005814"/>
    </source>
</evidence>
<dbReference type="PANTHER" id="PTHR48041">
    <property type="entry name" value="ABC TRANSPORTER G FAMILY MEMBER 28"/>
    <property type="match status" value="1"/>
</dbReference>
<feature type="transmembrane region" description="Helical" evidence="9">
    <location>
        <begin position="378"/>
        <end position="398"/>
    </location>
</feature>
<feature type="transmembrane region" description="Helical" evidence="9">
    <location>
        <begin position="419"/>
        <end position="443"/>
    </location>
</feature>
<dbReference type="FunFam" id="3.40.50.300:FF:001077">
    <property type="entry name" value="Uncharacterized protein, isoform A"/>
    <property type="match status" value="1"/>
</dbReference>
<keyword evidence="3" id="KW-0813">Transport</keyword>
<dbReference type="GeneID" id="106743154"/>
<dbReference type="PROSITE" id="PS00211">
    <property type="entry name" value="ABC_TRANSPORTER_1"/>
    <property type="match status" value="1"/>
</dbReference>
<evidence type="ECO:0000256" key="9">
    <source>
        <dbReference type="SAM" id="Phobius"/>
    </source>
</evidence>
<evidence type="ECO:0000256" key="7">
    <source>
        <dbReference type="ARBA" id="ARBA00022989"/>
    </source>
</evidence>
<evidence type="ECO:0000256" key="1">
    <source>
        <dbReference type="ARBA" id="ARBA00004141"/>
    </source>
</evidence>
<dbReference type="GO" id="GO:0140359">
    <property type="term" value="F:ABC-type transporter activity"/>
    <property type="evidence" value="ECO:0007669"/>
    <property type="project" value="InterPro"/>
</dbReference>
<feature type="transmembrane region" description="Helical" evidence="9">
    <location>
        <begin position="565"/>
        <end position="588"/>
    </location>
</feature>
<dbReference type="SUPFAM" id="SSF52540">
    <property type="entry name" value="P-loop containing nucleoside triphosphate hydrolases"/>
    <property type="match status" value="1"/>
</dbReference>
<dbReference type="InterPro" id="IPR043926">
    <property type="entry name" value="ABCG_dom"/>
</dbReference>
<organism evidence="11 12">
    <name type="scientific">Dinoponera quadriceps</name>
    <name type="common">South American ant</name>
    <dbReference type="NCBI Taxonomy" id="609295"/>
    <lineage>
        <taxon>Eukaryota</taxon>
        <taxon>Metazoa</taxon>
        <taxon>Ecdysozoa</taxon>
        <taxon>Arthropoda</taxon>
        <taxon>Hexapoda</taxon>
        <taxon>Insecta</taxon>
        <taxon>Pterygota</taxon>
        <taxon>Neoptera</taxon>
        <taxon>Endopterygota</taxon>
        <taxon>Hymenoptera</taxon>
        <taxon>Apocrita</taxon>
        <taxon>Aculeata</taxon>
        <taxon>Formicoidea</taxon>
        <taxon>Formicidae</taxon>
        <taxon>Ponerinae</taxon>
        <taxon>Ponerini</taxon>
        <taxon>Dinoponera</taxon>
    </lineage>
</organism>
<dbReference type="PANTHER" id="PTHR48041:SF32">
    <property type="entry name" value="PROTEIN WHITE-LIKE PROTEIN"/>
    <property type="match status" value="1"/>
</dbReference>
<dbReference type="InterPro" id="IPR027417">
    <property type="entry name" value="P-loop_NTPase"/>
</dbReference>
<dbReference type="GO" id="GO:0005524">
    <property type="term" value="F:ATP binding"/>
    <property type="evidence" value="ECO:0007669"/>
    <property type="project" value="UniProtKB-KW"/>
</dbReference>
<dbReference type="PROSITE" id="PS50893">
    <property type="entry name" value="ABC_TRANSPORTER_2"/>
    <property type="match status" value="1"/>
</dbReference>
<feature type="domain" description="ABC transporter" evidence="10">
    <location>
        <begin position="17"/>
        <end position="261"/>
    </location>
</feature>
<comment type="similarity">
    <text evidence="2">Belongs to the ABC transporter superfamily. ABCG family. Eye pigment precursor importer (TC 3.A.1.204) subfamily.</text>
</comment>